<reference evidence="4" key="1">
    <citation type="journal article" date="2010" name="Mol. Biol. Evol.">
        <title>Combined EST and proteomic analysis identifies rapidly evolving seminal fluid proteins in Heliconius butterflies.</title>
        <authorList>
            <person name="Walters J.R."/>
            <person name="Harrison R.G."/>
        </authorList>
    </citation>
    <scope>NUCLEOTIDE SEQUENCE</scope>
</reference>
<evidence type="ECO:0000256" key="1">
    <source>
        <dbReference type="ARBA" id="ARBA00004613"/>
    </source>
</evidence>
<name>D9HQA3_HELME</name>
<feature type="signal peptide" evidence="3">
    <location>
        <begin position="1"/>
        <end position="21"/>
    </location>
</feature>
<dbReference type="Gene3D" id="3.40.33.10">
    <property type="entry name" value="CAP"/>
    <property type="match status" value="1"/>
</dbReference>
<protein>
    <submittedName>
        <fullName evidence="4">Seminal fluid protein HACP061</fullName>
    </submittedName>
</protein>
<evidence type="ECO:0000256" key="2">
    <source>
        <dbReference type="ARBA" id="ARBA00022525"/>
    </source>
</evidence>
<dbReference type="EMBL" id="HM023858">
    <property type="protein sequence ID" value="ADJ58591.1"/>
    <property type="molecule type" value="mRNA"/>
</dbReference>
<dbReference type="AlphaFoldDB" id="D9HQA3"/>
<dbReference type="SUPFAM" id="SSF55797">
    <property type="entry name" value="PR-1-like"/>
    <property type="match status" value="1"/>
</dbReference>
<evidence type="ECO:0000313" key="4">
    <source>
        <dbReference type="EMBL" id="ADJ58591.1"/>
    </source>
</evidence>
<keyword evidence="3" id="KW-0732">Signal</keyword>
<proteinExistence type="evidence at transcript level"/>
<keyword evidence="2" id="KW-0964">Secreted</keyword>
<organism evidence="4">
    <name type="scientific">Heliconius melpomene</name>
    <name type="common">Postman butterfly</name>
    <dbReference type="NCBI Taxonomy" id="34740"/>
    <lineage>
        <taxon>Eukaryota</taxon>
        <taxon>Metazoa</taxon>
        <taxon>Ecdysozoa</taxon>
        <taxon>Arthropoda</taxon>
        <taxon>Hexapoda</taxon>
        <taxon>Insecta</taxon>
        <taxon>Pterygota</taxon>
        <taxon>Neoptera</taxon>
        <taxon>Endopterygota</taxon>
        <taxon>Lepidoptera</taxon>
        <taxon>Glossata</taxon>
        <taxon>Ditrysia</taxon>
        <taxon>Papilionoidea</taxon>
        <taxon>Nymphalidae</taxon>
        <taxon>Heliconiinae</taxon>
        <taxon>Heliconiini</taxon>
        <taxon>Heliconius</taxon>
    </lineage>
</organism>
<evidence type="ECO:0000256" key="3">
    <source>
        <dbReference type="SAM" id="SignalP"/>
    </source>
</evidence>
<dbReference type="InterPro" id="IPR035940">
    <property type="entry name" value="CAP_sf"/>
</dbReference>
<feature type="chain" id="PRO_5003125424" evidence="3">
    <location>
        <begin position="22"/>
        <end position="114"/>
    </location>
</feature>
<comment type="subcellular location">
    <subcellularLocation>
        <location evidence="1">Secreted</location>
    </subcellularLocation>
</comment>
<accession>D9HQA3</accession>
<sequence length="114" mass="13087">MIMKNIIQFTQIWLTFLYVKCSVVVDVGDQQGLYIRDYCPKIGTCEEGTHVLCTHFDPKREISHDCLNNKNVTMTKEYAEYILKTINGIRSRIARGVPLGTITLPRGYGIFKLE</sequence>